<dbReference type="EMBL" id="OM982620">
    <property type="protein sequence ID" value="UOL48511.1"/>
    <property type="molecule type" value="Genomic_DNA"/>
</dbReference>
<keyword evidence="2" id="KW-1185">Reference proteome</keyword>
<organism evidence="1 2">
    <name type="scientific">Pseudomonas phage Kremar</name>
    <dbReference type="NCBI Taxonomy" id="2928831"/>
    <lineage>
        <taxon>Viruses</taxon>
        <taxon>Duplodnaviria</taxon>
        <taxon>Heunggongvirae</taxon>
        <taxon>Uroviricota</taxon>
        <taxon>Caudoviricetes</taxon>
        <taxon>Vandenendeviridae</taxon>
        <taxon>Gorskivirinae</taxon>
        <taxon>Kremarvirus</taxon>
        <taxon>Kremarvirus kremar</taxon>
    </lineage>
</organism>
<protein>
    <submittedName>
        <fullName evidence="1">Uncharacterized protein</fullName>
    </submittedName>
</protein>
<proteinExistence type="predicted"/>
<sequence>MQDTQEYIDNLPTLKVADVAKLSNKEKLAIKHFKVSRGCGLCGCMVRTVSTAMKSIQCSNCCKQFKGLELPYSKAALSYQTQLLRGLNEVKLKPTTVGGVNADLTRQARNAAYRFRTNVLPLARCFGGMNTK</sequence>
<dbReference type="KEGG" id="vg:80266146"/>
<accession>A0AAE9GS93</accession>
<evidence type="ECO:0000313" key="2">
    <source>
        <dbReference type="Proteomes" id="UP000831298"/>
    </source>
</evidence>
<name>A0AAE9GS93_9CAUD</name>
<dbReference type="Proteomes" id="UP000831298">
    <property type="component" value="Segment"/>
</dbReference>
<evidence type="ECO:0000313" key="1">
    <source>
        <dbReference type="EMBL" id="UOL48511.1"/>
    </source>
</evidence>
<reference evidence="1 2" key="1">
    <citation type="submission" date="2022-02" db="EMBL/GenBank/DDBJ databases">
        <authorList>
            <person name="Gylling M."/>
        </authorList>
    </citation>
    <scope>NUCLEOTIDE SEQUENCE [LARGE SCALE GENOMIC DNA]</scope>
</reference>
<dbReference type="RefSeq" id="YP_010766467.1">
    <property type="nucleotide sequence ID" value="NC_073679.1"/>
</dbReference>
<dbReference type="GeneID" id="80266146"/>